<evidence type="ECO:0000313" key="3">
    <source>
        <dbReference type="EMBL" id="KAK5999868.1"/>
    </source>
</evidence>
<dbReference type="InterPro" id="IPR036047">
    <property type="entry name" value="F-box-like_dom_sf"/>
</dbReference>
<dbReference type="Proteomes" id="UP001341245">
    <property type="component" value="Unassembled WGS sequence"/>
</dbReference>
<organism evidence="3 4">
    <name type="scientific">Aureobasidium pullulans</name>
    <name type="common">Black yeast</name>
    <name type="synonym">Pullularia pullulans</name>
    <dbReference type="NCBI Taxonomy" id="5580"/>
    <lineage>
        <taxon>Eukaryota</taxon>
        <taxon>Fungi</taxon>
        <taxon>Dikarya</taxon>
        <taxon>Ascomycota</taxon>
        <taxon>Pezizomycotina</taxon>
        <taxon>Dothideomycetes</taxon>
        <taxon>Dothideomycetidae</taxon>
        <taxon>Dothideales</taxon>
        <taxon>Saccotheciaceae</taxon>
        <taxon>Aureobasidium</taxon>
    </lineage>
</organism>
<dbReference type="InterPro" id="IPR001810">
    <property type="entry name" value="F-box_dom"/>
</dbReference>
<name>A0ABR0T608_AURPU</name>
<feature type="region of interest" description="Disordered" evidence="1">
    <location>
        <begin position="417"/>
        <end position="477"/>
    </location>
</feature>
<gene>
    <name evidence="3" type="ORF">QM012_004956</name>
</gene>
<sequence>MPSLLSLPPEIFNAVVDDISGRDVMSLRLVCRHTNALSTHHFGLKCLTNLSFIWTPYSLQGLLDLSKHPSGRYIKRLNFATSFVYAENLTEDPEEQREARNKTIFEQWDERNELVVQALKNLQRCGVQPDLGVFDVPWNLLDVRDDSKSNVRRFGYGYQKFYGAAKPDAMEGEPGDTVEPRPPFFHAIEFVLKAAQQAELPVKAFYVHREAGTAHEPDDLQVLREQYLIAKPGQLRPDFEITITILFFEAKNEPGFTSKVLIDTKRSRYQFSTLPLGDVNWSTQSRANFDWYGFPLLPPHPPHGQSYEDMDHCFRELSISFCDASIGALSVFLMSQARTLRVLHLEHITMLYLDDESDEVLEFLLMLKDNLSLEYLKLARLSSKDDRSRLIGGHDDTWTSKEEIQEGLQMYIQREENDEHSVDENWNDDDDDEGEWITVHHSENEDEEEEVWPEIPQHGDGSRTEQTGAEDGEGSEA</sequence>
<comment type="caution">
    <text evidence="3">The sequence shown here is derived from an EMBL/GenBank/DDBJ whole genome shotgun (WGS) entry which is preliminary data.</text>
</comment>
<protein>
    <recommendedName>
        <fullName evidence="2">F-box domain-containing protein</fullName>
    </recommendedName>
</protein>
<dbReference type="PROSITE" id="PS50181">
    <property type="entry name" value="FBOX"/>
    <property type="match status" value="1"/>
</dbReference>
<feature type="domain" description="F-box" evidence="2">
    <location>
        <begin position="1"/>
        <end position="57"/>
    </location>
</feature>
<feature type="compositionally biased region" description="Acidic residues" evidence="1">
    <location>
        <begin position="425"/>
        <end position="435"/>
    </location>
</feature>
<evidence type="ECO:0000259" key="2">
    <source>
        <dbReference type="PROSITE" id="PS50181"/>
    </source>
</evidence>
<evidence type="ECO:0000256" key="1">
    <source>
        <dbReference type="SAM" id="MobiDB-lite"/>
    </source>
</evidence>
<keyword evidence="4" id="KW-1185">Reference proteome</keyword>
<reference evidence="3 4" key="1">
    <citation type="submission" date="2023-11" db="EMBL/GenBank/DDBJ databases">
        <title>Draft genome sequence and annotation of the polyextremotolerant black yeast-like fungus Aureobasidium pullulans NRRL 62042.</title>
        <authorList>
            <person name="Dielentheis-Frenken M.R.E."/>
            <person name="Wibberg D."/>
            <person name="Blank L.M."/>
            <person name="Tiso T."/>
        </authorList>
    </citation>
    <scope>NUCLEOTIDE SEQUENCE [LARGE SCALE GENOMIC DNA]</scope>
    <source>
        <strain evidence="3 4">NRRL 62042</strain>
    </source>
</reference>
<dbReference type="SUPFAM" id="SSF81383">
    <property type="entry name" value="F-box domain"/>
    <property type="match status" value="1"/>
</dbReference>
<accession>A0ABR0T608</accession>
<feature type="compositionally biased region" description="Acidic residues" evidence="1">
    <location>
        <begin position="468"/>
        <end position="477"/>
    </location>
</feature>
<proteinExistence type="predicted"/>
<dbReference type="EMBL" id="JASGXD010000020">
    <property type="protein sequence ID" value="KAK5999868.1"/>
    <property type="molecule type" value="Genomic_DNA"/>
</dbReference>
<evidence type="ECO:0000313" key="4">
    <source>
        <dbReference type="Proteomes" id="UP001341245"/>
    </source>
</evidence>